<dbReference type="InterPro" id="IPR036576">
    <property type="entry name" value="WRKY_dom_sf"/>
</dbReference>
<dbReference type="InterPro" id="IPR003657">
    <property type="entry name" value="WRKY_dom"/>
</dbReference>
<comment type="caution">
    <text evidence="8">The sequence shown here is derived from an EMBL/GenBank/DDBJ whole genome shotgun (WGS) entry which is preliminary data.</text>
</comment>
<dbReference type="SUPFAM" id="SSF118290">
    <property type="entry name" value="WRKY DNA-binding domain"/>
    <property type="match status" value="1"/>
</dbReference>
<feature type="region of interest" description="Disordered" evidence="6">
    <location>
        <begin position="63"/>
        <end position="88"/>
    </location>
</feature>
<dbReference type="InterPro" id="IPR044810">
    <property type="entry name" value="WRKY_plant"/>
</dbReference>
<proteinExistence type="predicted"/>
<dbReference type="GO" id="GO:0005634">
    <property type="term" value="C:nucleus"/>
    <property type="evidence" value="ECO:0007669"/>
    <property type="project" value="UniProtKB-SubCell"/>
</dbReference>
<dbReference type="Gene3D" id="2.20.25.80">
    <property type="entry name" value="WRKY domain"/>
    <property type="match status" value="1"/>
</dbReference>
<dbReference type="OrthoDB" id="693960at2759"/>
<dbReference type="GO" id="GO:0003700">
    <property type="term" value="F:DNA-binding transcription factor activity"/>
    <property type="evidence" value="ECO:0007669"/>
    <property type="project" value="InterPro"/>
</dbReference>
<evidence type="ECO:0000259" key="7">
    <source>
        <dbReference type="PROSITE" id="PS50811"/>
    </source>
</evidence>
<keyword evidence="5" id="KW-0539">Nucleus</keyword>
<dbReference type="Pfam" id="PF03106">
    <property type="entry name" value="WRKY"/>
    <property type="match status" value="1"/>
</dbReference>
<dbReference type="AlphaFoldDB" id="A0A8T2RA91"/>
<keyword evidence="4" id="KW-0804">Transcription</keyword>
<evidence type="ECO:0000256" key="4">
    <source>
        <dbReference type="ARBA" id="ARBA00023163"/>
    </source>
</evidence>
<sequence length="276" mass="30968">MNPWPHYVNGNPSTTETCNGAFQIPYEEEEFDQSREHYLCVDQAELHINALRSAPTYQPVLQADQSNRPRSGDQQHMNNAPSVDSYATPVQTSPLCTITPTTYHAADTSTKSHNLGSYPSSQTCTDRNDHAVNYRSNLSSSNASVHGGMLSFSGLASSERSVSTKNTYLATINQAFPTASQQPPDPPPFPRNFRAKEDVYQSIIFVPMATEDLSDGYEWRKYGQKKIKDDEMNPRSYFNCAVPDCPIKKWTQSYSEMPGSVHFYYVGRHSHPPPPM</sequence>
<dbReference type="SMART" id="SM00774">
    <property type="entry name" value="WRKY"/>
    <property type="match status" value="1"/>
</dbReference>
<evidence type="ECO:0000313" key="8">
    <source>
        <dbReference type="EMBL" id="KAH7293332.1"/>
    </source>
</evidence>
<feature type="domain" description="WRKY" evidence="7">
    <location>
        <begin position="208"/>
        <end position="274"/>
    </location>
</feature>
<evidence type="ECO:0000256" key="1">
    <source>
        <dbReference type="ARBA" id="ARBA00004123"/>
    </source>
</evidence>
<evidence type="ECO:0000256" key="6">
    <source>
        <dbReference type="SAM" id="MobiDB-lite"/>
    </source>
</evidence>
<dbReference type="EMBL" id="CM035433">
    <property type="protein sequence ID" value="KAH7293332.1"/>
    <property type="molecule type" value="Genomic_DNA"/>
</dbReference>
<dbReference type="PANTHER" id="PTHR31221:SF334">
    <property type="entry name" value="WRKY TRANSCRIPTION FACTOR 57-RELATED"/>
    <property type="match status" value="1"/>
</dbReference>
<name>A0A8T2RA91_CERRI</name>
<evidence type="ECO:0000256" key="3">
    <source>
        <dbReference type="ARBA" id="ARBA00023125"/>
    </source>
</evidence>
<feature type="compositionally biased region" description="Polar residues" evidence="6">
    <location>
        <begin position="63"/>
        <end position="82"/>
    </location>
</feature>
<reference evidence="8" key="1">
    <citation type="submission" date="2021-08" db="EMBL/GenBank/DDBJ databases">
        <title>WGS assembly of Ceratopteris richardii.</title>
        <authorList>
            <person name="Marchant D.B."/>
            <person name="Chen G."/>
            <person name="Jenkins J."/>
            <person name="Shu S."/>
            <person name="Leebens-Mack J."/>
            <person name="Grimwood J."/>
            <person name="Schmutz J."/>
            <person name="Soltis P."/>
            <person name="Soltis D."/>
            <person name="Chen Z.-H."/>
        </authorList>
    </citation>
    <scope>NUCLEOTIDE SEQUENCE</scope>
    <source>
        <strain evidence="8">Whitten #5841</strain>
        <tissue evidence="8">Leaf</tissue>
    </source>
</reference>
<dbReference type="PANTHER" id="PTHR31221">
    <property type="entry name" value="WRKY TRANSCRIPTION FACTOR PROTEIN 1-RELATED"/>
    <property type="match status" value="1"/>
</dbReference>
<organism evidence="8 9">
    <name type="scientific">Ceratopteris richardii</name>
    <name type="common">Triangle waterfern</name>
    <dbReference type="NCBI Taxonomy" id="49495"/>
    <lineage>
        <taxon>Eukaryota</taxon>
        <taxon>Viridiplantae</taxon>
        <taxon>Streptophyta</taxon>
        <taxon>Embryophyta</taxon>
        <taxon>Tracheophyta</taxon>
        <taxon>Polypodiopsida</taxon>
        <taxon>Polypodiidae</taxon>
        <taxon>Polypodiales</taxon>
        <taxon>Pteridineae</taxon>
        <taxon>Pteridaceae</taxon>
        <taxon>Parkerioideae</taxon>
        <taxon>Ceratopteris</taxon>
    </lineage>
</organism>
<dbReference type="GO" id="GO:0043565">
    <property type="term" value="F:sequence-specific DNA binding"/>
    <property type="evidence" value="ECO:0007669"/>
    <property type="project" value="InterPro"/>
</dbReference>
<feature type="region of interest" description="Disordered" evidence="6">
    <location>
        <begin position="107"/>
        <end position="128"/>
    </location>
</feature>
<evidence type="ECO:0000256" key="5">
    <source>
        <dbReference type="ARBA" id="ARBA00023242"/>
    </source>
</evidence>
<keyword evidence="2" id="KW-0805">Transcription regulation</keyword>
<protein>
    <recommendedName>
        <fullName evidence="7">WRKY domain-containing protein</fullName>
    </recommendedName>
</protein>
<dbReference type="PROSITE" id="PS50811">
    <property type="entry name" value="WRKY"/>
    <property type="match status" value="1"/>
</dbReference>
<evidence type="ECO:0000313" key="9">
    <source>
        <dbReference type="Proteomes" id="UP000825935"/>
    </source>
</evidence>
<gene>
    <name evidence="8" type="ORF">KP509_28G020900</name>
</gene>
<dbReference type="Proteomes" id="UP000825935">
    <property type="component" value="Chromosome 28"/>
</dbReference>
<evidence type="ECO:0000256" key="2">
    <source>
        <dbReference type="ARBA" id="ARBA00023015"/>
    </source>
</evidence>
<comment type="subcellular location">
    <subcellularLocation>
        <location evidence="1">Nucleus</location>
    </subcellularLocation>
</comment>
<keyword evidence="3" id="KW-0238">DNA-binding</keyword>
<feature type="compositionally biased region" description="Polar residues" evidence="6">
    <location>
        <begin position="107"/>
        <end position="125"/>
    </location>
</feature>
<accession>A0A8T2RA91</accession>
<keyword evidence="9" id="KW-1185">Reference proteome</keyword>